<evidence type="ECO:0000256" key="2">
    <source>
        <dbReference type="SAM" id="MobiDB-lite"/>
    </source>
</evidence>
<name>D8UHQ5_VOLCA</name>
<dbReference type="KEGG" id="vcn:VOLCADRAFT_99407"/>
<feature type="region of interest" description="Disordered" evidence="2">
    <location>
        <begin position="374"/>
        <end position="393"/>
    </location>
</feature>
<dbReference type="RefSeq" id="XP_002958213.1">
    <property type="nucleotide sequence ID" value="XM_002958167.1"/>
</dbReference>
<dbReference type="GeneID" id="9623283"/>
<feature type="region of interest" description="Disordered" evidence="2">
    <location>
        <begin position="1"/>
        <end position="93"/>
    </location>
</feature>
<feature type="compositionally biased region" description="Gly residues" evidence="2">
    <location>
        <begin position="328"/>
        <end position="338"/>
    </location>
</feature>
<sequence length="724" mass="76380">MEPPGRQSARLREKAEKIRTRPDAEEETEEAKSTQSSTSNQWQMFRSQLAPNRPLHADEPALPDALLGAGGPGLEDHVSPPQSTDLPAGSNDGLRNVLNKQLLELEEMLLESNQEKEMAKQASACFPPAGYYQSIDGTLCRLAGGQAQQPSRRAGGAAAGGVLAGGLWHSLGDMLAAQIKCGPIGLSMQGQHQLSSRCAGASGAAGLAGGAAAAAAGGASAAWPWPPIKREPDMQEAIIVSDSDDSPPPCMAGGQHQLSSRCAGASGAVGLAGGAAAAAAGGASAAWPWPPIKREPDMQESMNISYNSVPLRVGIGRQQQSSQRAGGAATGPAGGAAAGGSAACPAGGAAARGGAAGAAGGSAAGRAGPIKHEPCAQGLAENDGRPVLSPGAHTGRRACQVRADQAVPGCWWNTTTWVAETGVADESIAAFFRAVEDGVAHLHARQRKSMLVYNEAWKRYKHGKPLKATLDSKHNKIMQLQIQYLAFFLECLWALMMHPPPNSDEWCNPTRWCFFYHVAVEGACHWSPQNHIGILNIALLYMPVSTINTPDDNSLPALYREVGFMVKGQKDTKKPLSQYNTLQEVLAGLELNVTEHVDSVLVGLPWPPGWPVVWGPQQRGTDGERLVSTFSVVVLDGGLARPASLLGSGKLFSKIPYVSALRVFKDKATIVEMEVYARKNVLSLRKEDAWWSTPCSDPSAWEPPALPGPDKVYSEVFKLTGLAD</sequence>
<accession>D8UHQ5</accession>
<feature type="compositionally biased region" description="Low complexity" evidence="2">
    <location>
        <begin position="317"/>
        <end position="327"/>
    </location>
</feature>
<feature type="compositionally biased region" description="Polar residues" evidence="2">
    <location>
        <begin position="33"/>
        <end position="50"/>
    </location>
</feature>
<evidence type="ECO:0000256" key="1">
    <source>
        <dbReference type="SAM" id="Coils"/>
    </source>
</evidence>
<dbReference type="AlphaFoldDB" id="D8UHQ5"/>
<dbReference type="Proteomes" id="UP000001058">
    <property type="component" value="Unassembled WGS sequence"/>
</dbReference>
<gene>
    <name evidence="3" type="ORF">VOLCADRAFT_99407</name>
</gene>
<dbReference type="EMBL" id="GL378408">
    <property type="protein sequence ID" value="EFJ40747.1"/>
    <property type="molecule type" value="Genomic_DNA"/>
</dbReference>
<evidence type="ECO:0000313" key="4">
    <source>
        <dbReference type="Proteomes" id="UP000001058"/>
    </source>
</evidence>
<keyword evidence="1" id="KW-0175">Coiled coil</keyword>
<proteinExistence type="predicted"/>
<dbReference type="InParanoid" id="D8UHQ5"/>
<dbReference type="OrthoDB" id="10622856at2759"/>
<feature type="coiled-coil region" evidence="1">
    <location>
        <begin position="95"/>
        <end position="122"/>
    </location>
</feature>
<organism evidence="4">
    <name type="scientific">Volvox carteri f. nagariensis</name>
    <dbReference type="NCBI Taxonomy" id="3068"/>
    <lineage>
        <taxon>Eukaryota</taxon>
        <taxon>Viridiplantae</taxon>
        <taxon>Chlorophyta</taxon>
        <taxon>core chlorophytes</taxon>
        <taxon>Chlorophyceae</taxon>
        <taxon>CS clade</taxon>
        <taxon>Chlamydomonadales</taxon>
        <taxon>Volvocaceae</taxon>
        <taxon>Volvox</taxon>
    </lineage>
</organism>
<protein>
    <submittedName>
        <fullName evidence="3">Uncharacterized protein</fullName>
    </submittedName>
</protein>
<evidence type="ECO:0000313" key="3">
    <source>
        <dbReference type="EMBL" id="EFJ40747.1"/>
    </source>
</evidence>
<reference evidence="3 4" key="1">
    <citation type="journal article" date="2010" name="Science">
        <title>Genomic analysis of organismal complexity in the multicellular green alga Volvox carteri.</title>
        <authorList>
            <person name="Prochnik S.E."/>
            <person name="Umen J."/>
            <person name="Nedelcu A.M."/>
            <person name="Hallmann A."/>
            <person name="Miller S.M."/>
            <person name="Nishii I."/>
            <person name="Ferris P."/>
            <person name="Kuo A."/>
            <person name="Mitros T."/>
            <person name="Fritz-Laylin L.K."/>
            <person name="Hellsten U."/>
            <person name="Chapman J."/>
            <person name="Simakov O."/>
            <person name="Rensing S.A."/>
            <person name="Terry A."/>
            <person name="Pangilinan J."/>
            <person name="Kapitonov V."/>
            <person name="Jurka J."/>
            <person name="Salamov A."/>
            <person name="Shapiro H."/>
            <person name="Schmutz J."/>
            <person name="Grimwood J."/>
            <person name="Lindquist E."/>
            <person name="Lucas S."/>
            <person name="Grigoriev I.V."/>
            <person name="Schmitt R."/>
            <person name="Kirk D."/>
            <person name="Rokhsar D.S."/>
        </authorList>
    </citation>
    <scope>NUCLEOTIDE SEQUENCE [LARGE SCALE GENOMIC DNA]</scope>
    <source>
        <strain evidence="4">f. Nagariensis / Eve</strain>
    </source>
</reference>
<feature type="compositionally biased region" description="Basic and acidic residues" evidence="2">
    <location>
        <begin position="10"/>
        <end position="23"/>
    </location>
</feature>
<feature type="region of interest" description="Disordered" evidence="2">
    <location>
        <begin position="317"/>
        <end position="342"/>
    </location>
</feature>
<keyword evidence="4" id="KW-1185">Reference proteome</keyword>